<dbReference type="Proteomes" id="UP000197156">
    <property type="component" value="Chromosome"/>
</dbReference>
<dbReference type="GO" id="GO:0032259">
    <property type="term" value="P:methylation"/>
    <property type="evidence" value="ECO:0007669"/>
    <property type="project" value="UniProtKB-KW"/>
</dbReference>
<dbReference type="EMBL" id="CP014854">
    <property type="protein sequence ID" value="ASI98648.1"/>
    <property type="molecule type" value="Genomic_DNA"/>
</dbReference>
<organism evidence="2 3">
    <name type="scientific">Thermococcus celer Vu 13 = JCM 8558</name>
    <dbReference type="NCBI Taxonomy" id="1293037"/>
    <lineage>
        <taxon>Archaea</taxon>
        <taxon>Methanobacteriati</taxon>
        <taxon>Methanobacteriota</taxon>
        <taxon>Thermococci</taxon>
        <taxon>Thermococcales</taxon>
        <taxon>Thermococcaceae</taxon>
        <taxon>Thermococcus</taxon>
    </lineage>
</organism>
<dbReference type="AlphaFoldDB" id="A0A218P137"/>
<gene>
    <name evidence="2" type="ORF">A3L02_03260</name>
</gene>
<dbReference type="Gene3D" id="1.20.120.460">
    <property type="entry name" value="protein pf1176 like"/>
    <property type="match status" value="1"/>
</dbReference>
<dbReference type="GeneID" id="33323742"/>
<keyword evidence="2" id="KW-0808">Transferase</keyword>
<reference evidence="2 3" key="1">
    <citation type="submission" date="2016-03" db="EMBL/GenBank/DDBJ databases">
        <title>Complete genome sequence of Thermococcus celer.</title>
        <authorList>
            <person name="Oger P.M."/>
        </authorList>
    </citation>
    <scope>NUCLEOTIDE SEQUENCE [LARGE SCALE GENOMIC DNA]</scope>
    <source>
        <strain evidence="2 3">Vu 13</strain>
    </source>
</reference>
<protein>
    <submittedName>
        <fullName evidence="2">Methyltransferase</fullName>
    </submittedName>
</protein>
<proteinExistence type="predicted"/>
<dbReference type="KEGG" id="tce:A3L02_03260"/>
<feature type="domain" description="DUF3216" evidence="1">
    <location>
        <begin position="8"/>
        <end position="99"/>
    </location>
</feature>
<evidence type="ECO:0000313" key="2">
    <source>
        <dbReference type="EMBL" id="ASI98648.1"/>
    </source>
</evidence>
<accession>A0A218P137</accession>
<sequence>MAVDVPEVQEVRGLLEELGERALVARINSFVRLNEGLESKRGKEFIEVAILGFLEGILVTLKSRHPSDERIAELYEKIVKRREELDALFRKPNPPIFEDMG</sequence>
<evidence type="ECO:0000259" key="1">
    <source>
        <dbReference type="Pfam" id="PF11505"/>
    </source>
</evidence>
<keyword evidence="2" id="KW-0489">Methyltransferase</keyword>
<dbReference type="Pfam" id="PF11505">
    <property type="entry name" value="DUF3216"/>
    <property type="match status" value="1"/>
</dbReference>
<keyword evidence="3" id="KW-1185">Reference proteome</keyword>
<dbReference type="GO" id="GO:0008168">
    <property type="term" value="F:methyltransferase activity"/>
    <property type="evidence" value="ECO:0007669"/>
    <property type="project" value="UniProtKB-KW"/>
</dbReference>
<name>A0A218P137_THECE</name>
<dbReference type="OrthoDB" id="101602at2157"/>
<dbReference type="RefSeq" id="WP_088862608.1">
    <property type="nucleotide sequence ID" value="NZ_CP014854.1"/>
</dbReference>
<dbReference type="InterPro" id="IPR023108">
    <property type="entry name" value="DUF3216"/>
</dbReference>
<evidence type="ECO:0000313" key="3">
    <source>
        <dbReference type="Proteomes" id="UP000197156"/>
    </source>
</evidence>
<dbReference type="InterPro" id="IPR038317">
    <property type="entry name" value="Pf1176-like_sf"/>
</dbReference>